<evidence type="ECO:0000313" key="1">
    <source>
        <dbReference type="EMBL" id="KIL60527.1"/>
    </source>
</evidence>
<sequence>MDMVESRMENAQKCNDGAPVSFTKVQFSTREHYANISDRLNNMRERGIPIDVLDSSNM</sequence>
<gene>
    <name evidence="1" type="ORF">M378DRAFT_168018</name>
</gene>
<name>A0A0C2WGH9_AMAMK</name>
<dbReference type="AlphaFoldDB" id="A0A0C2WGH9"/>
<dbReference type="InParanoid" id="A0A0C2WGH9"/>
<dbReference type="HOGENOM" id="CLU_2978688_0_0_1"/>
<dbReference type="Proteomes" id="UP000054549">
    <property type="component" value="Unassembled WGS sequence"/>
</dbReference>
<organism evidence="1 2">
    <name type="scientific">Amanita muscaria (strain Koide BX008)</name>
    <dbReference type="NCBI Taxonomy" id="946122"/>
    <lineage>
        <taxon>Eukaryota</taxon>
        <taxon>Fungi</taxon>
        <taxon>Dikarya</taxon>
        <taxon>Basidiomycota</taxon>
        <taxon>Agaricomycotina</taxon>
        <taxon>Agaricomycetes</taxon>
        <taxon>Agaricomycetidae</taxon>
        <taxon>Agaricales</taxon>
        <taxon>Pluteineae</taxon>
        <taxon>Amanitaceae</taxon>
        <taxon>Amanita</taxon>
    </lineage>
</organism>
<accession>A0A0C2WGH9</accession>
<dbReference type="EMBL" id="KN818297">
    <property type="protein sequence ID" value="KIL60527.1"/>
    <property type="molecule type" value="Genomic_DNA"/>
</dbReference>
<reference evidence="1 2" key="1">
    <citation type="submission" date="2014-04" db="EMBL/GenBank/DDBJ databases">
        <title>Evolutionary Origins and Diversification of the Mycorrhizal Mutualists.</title>
        <authorList>
            <consortium name="DOE Joint Genome Institute"/>
            <consortium name="Mycorrhizal Genomics Consortium"/>
            <person name="Kohler A."/>
            <person name="Kuo A."/>
            <person name="Nagy L.G."/>
            <person name="Floudas D."/>
            <person name="Copeland A."/>
            <person name="Barry K.W."/>
            <person name="Cichocki N."/>
            <person name="Veneault-Fourrey C."/>
            <person name="LaButti K."/>
            <person name="Lindquist E.A."/>
            <person name="Lipzen A."/>
            <person name="Lundell T."/>
            <person name="Morin E."/>
            <person name="Murat C."/>
            <person name="Riley R."/>
            <person name="Ohm R."/>
            <person name="Sun H."/>
            <person name="Tunlid A."/>
            <person name="Henrissat B."/>
            <person name="Grigoriev I.V."/>
            <person name="Hibbett D.S."/>
            <person name="Martin F."/>
        </authorList>
    </citation>
    <scope>NUCLEOTIDE SEQUENCE [LARGE SCALE GENOMIC DNA]</scope>
    <source>
        <strain evidence="1 2">Koide BX008</strain>
    </source>
</reference>
<proteinExistence type="predicted"/>
<keyword evidence="2" id="KW-1185">Reference proteome</keyword>
<protein>
    <submittedName>
        <fullName evidence="1">Uncharacterized protein</fullName>
    </submittedName>
</protein>
<evidence type="ECO:0000313" key="2">
    <source>
        <dbReference type="Proteomes" id="UP000054549"/>
    </source>
</evidence>